<keyword evidence="2" id="KW-1185">Reference proteome</keyword>
<reference evidence="1 2" key="1">
    <citation type="submission" date="2011-08" db="EMBL/GenBank/DDBJ databases">
        <authorList>
            <person name="Lin Y."/>
            <person name="Hao X."/>
            <person name="Johnstone L."/>
            <person name="Miller S.J."/>
            <person name="Wei G."/>
            <person name="Rensing C."/>
        </authorList>
    </citation>
    <scope>NUCLEOTIDE SEQUENCE [LARGE SCALE GENOMIC DNA]</scope>
    <source>
        <strain evidence="1 2">K42</strain>
    </source>
</reference>
<organism evidence="1 2">
    <name type="scientific">Streptomyces zinciresistens K42</name>
    <dbReference type="NCBI Taxonomy" id="700597"/>
    <lineage>
        <taxon>Bacteria</taxon>
        <taxon>Bacillati</taxon>
        <taxon>Actinomycetota</taxon>
        <taxon>Actinomycetes</taxon>
        <taxon>Kitasatosporales</taxon>
        <taxon>Streptomycetaceae</taxon>
        <taxon>Streptomyces</taxon>
    </lineage>
</organism>
<dbReference type="EMBL" id="AGBF01000001">
    <property type="protein sequence ID" value="EGX61819.1"/>
    <property type="molecule type" value="Genomic_DNA"/>
</dbReference>
<dbReference type="NCBIfam" id="TIGR01509">
    <property type="entry name" value="HAD-SF-IA-v3"/>
    <property type="match status" value="1"/>
</dbReference>
<keyword evidence="1" id="KW-0378">Hydrolase</keyword>
<dbReference type="Gene3D" id="3.40.50.1000">
    <property type="entry name" value="HAD superfamily/HAD-like"/>
    <property type="match status" value="1"/>
</dbReference>
<proteinExistence type="predicted"/>
<dbReference type="Pfam" id="PF13419">
    <property type="entry name" value="HAD_2"/>
    <property type="match status" value="1"/>
</dbReference>
<dbReference type="InterPro" id="IPR041492">
    <property type="entry name" value="HAD_2"/>
</dbReference>
<dbReference type="SUPFAM" id="SSF56784">
    <property type="entry name" value="HAD-like"/>
    <property type="match status" value="1"/>
</dbReference>
<dbReference type="OrthoDB" id="9812856at2"/>
<evidence type="ECO:0000313" key="2">
    <source>
        <dbReference type="Proteomes" id="UP000004217"/>
    </source>
</evidence>
<dbReference type="GO" id="GO:0050308">
    <property type="term" value="F:sugar-phosphatase activity"/>
    <property type="evidence" value="ECO:0007669"/>
    <property type="project" value="TreeGrafter"/>
</dbReference>
<protein>
    <submittedName>
        <fullName evidence="1">HAD family hydrolase</fullName>
    </submittedName>
</protein>
<sequence length="193" mass="20687">MDLDLDGYEALIMDWDGTLVDSQPLNYRSLAGALKTHSVDLREDWYRERLGTSVDGLLEELGVAVPLADVLDRCGEMIIQELPSLRAFETVVGWVESARARGLACAVASGGGGVVVRAGIAATGLAHLFDTVVTREDADRGKPAPDLFLEAARRLQVAPQRCLVVEDAEEGLAAARAAGMHAVDVRPYVTSGW</sequence>
<name>G2G3S3_9ACTN</name>
<evidence type="ECO:0000313" key="1">
    <source>
        <dbReference type="EMBL" id="EGX61819.1"/>
    </source>
</evidence>
<dbReference type="SFLD" id="SFLDG01129">
    <property type="entry name" value="C1.5:_HAD__Beta-PGM__Phosphata"/>
    <property type="match status" value="1"/>
</dbReference>
<dbReference type="InterPro" id="IPR051806">
    <property type="entry name" value="HAD-like_SPP"/>
</dbReference>
<dbReference type="Proteomes" id="UP000004217">
    <property type="component" value="Unassembled WGS sequence"/>
</dbReference>
<dbReference type="InterPro" id="IPR023198">
    <property type="entry name" value="PGP-like_dom2"/>
</dbReference>
<dbReference type="InterPro" id="IPR023214">
    <property type="entry name" value="HAD_sf"/>
</dbReference>
<dbReference type="RefSeq" id="WP_007490541.1">
    <property type="nucleotide sequence ID" value="NZ_AGBF01000001.1"/>
</dbReference>
<dbReference type="PATRIC" id="fig|700597.3.peg.114"/>
<dbReference type="PANTHER" id="PTHR43481">
    <property type="entry name" value="FRUCTOSE-1-PHOSPHATE PHOSPHATASE"/>
    <property type="match status" value="1"/>
</dbReference>
<gene>
    <name evidence="1" type="ORF">SZN_00620</name>
</gene>
<comment type="caution">
    <text evidence="1">The sequence shown here is derived from an EMBL/GenBank/DDBJ whole genome shotgun (WGS) entry which is preliminary data.</text>
</comment>
<dbReference type="Gene3D" id="1.10.150.240">
    <property type="entry name" value="Putative phosphatase, domain 2"/>
    <property type="match status" value="1"/>
</dbReference>
<dbReference type="InterPro" id="IPR006439">
    <property type="entry name" value="HAD-SF_hydro_IA"/>
</dbReference>
<dbReference type="AlphaFoldDB" id="G2G3S3"/>
<dbReference type="InterPro" id="IPR036412">
    <property type="entry name" value="HAD-like_sf"/>
</dbReference>
<dbReference type="PANTHER" id="PTHR43481:SF4">
    <property type="entry name" value="GLYCEROL-1-PHOSPHATE PHOSPHOHYDROLASE 1-RELATED"/>
    <property type="match status" value="1"/>
</dbReference>
<accession>G2G3S3</accession>
<dbReference type="SFLD" id="SFLDS00003">
    <property type="entry name" value="Haloacid_Dehalogenase"/>
    <property type="match status" value="1"/>
</dbReference>